<evidence type="ECO:0000313" key="2">
    <source>
        <dbReference type="Proteomes" id="UP001596122"/>
    </source>
</evidence>
<dbReference type="EMBL" id="JBHSLD010000028">
    <property type="protein sequence ID" value="MFC5382519.1"/>
    <property type="molecule type" value="Genomic_DNA"/>
</dbReference>
<comment type="caution">
    <text evidence="1">The sequence shown here is derived from an EMBL/GenBank/DDBJ whole genome shotgun (WGS) entry which is preliminary data.</text>
</comment>
<name>A0ABW0GTF4_9MICO</name>
<dbReference type="InterPro" id="IPR019639">
    <property type="entry name" value="DUF2505"/>
</dbReference>
<keyword evidence="2" id="KW-1185">Reference proteome</keyword>
<proteinExistence type="predicted"/>
<sequence length="160" mass="17284">MSTDLRWPAPPDEVVGARLDEDFLAAVARRTGALDHEVRVDGLRTTVRRVMPTDRFPDFARRLAGDRLTLVETTTWAPDPTATGGRTGVVELEVDGAPLRARFTTALEPSAGDGTVEQVRGEVVARVPIVGGRIEKAVVPALEAAMAAQVDIFEERRGRG</sequence>
<accession>A0ABW0GTF4</accession>
<organism evidence="1 2">
    <name type="scientific">Aquipuribacter nitratireducens</name>
    <dbReference type="NCBI Taxonomy" id="650104"/>
    <lineage>
        <taxon>Bacteria</taxon>
        <taxon>Bacillati</taxon>
        <taxon>Actinomycetota</taxon>
        <taxon>Actinomycetes</taxon>
        <taxon>Micrococcales</taxon>
        <taxon>Intrasporangiaceae</taxon>
        <taxon>Aquipuribacter</taxon>
    </lineage>
</organism>
<dbReference type="RefSeq" id="WP_340270433.1">
    <property type="nucleotide sequence ID" value="NZ_JBBEOG010000006.1"/>
</dbReference>
<evidence type="ECO:0000313" key="1">
    <source>
        <dbReference type="EMBL" id="MFC5382519.1"/>
    </source>
</evidence>
<reference evidence="2" key="1">
    <citation type="journal article" date="2019" name="Int. J. Syst. Evol. Microbiol.">
        <title>The Global Catalogue of Microorganisms (GCM) 10K type strain sequencing project: providing services to taxonomists for standard genome sequencing and annotation.</title>
        <authorList>
            <consortium name="The Broad Institute Genomics Platform"/>
            <consortium name="The Broad Institute Genome Sequencing Center for Infectious Disease"/>
            <person name="Wu L."/>
            <person name="Ma J."/>
        </authorList>
    </citation>
    <scope>NUCLEOTIDE SEQUENCE [LARGE SCALE GENOMIC DNA]</scope>
    <source>
        <strain evidence="2">CCUG 43114</strain>
    </source>
</reference>
<dbReference type="Pfam" id="PF10698">
    <property type="entry name" value="DUF2505"/>
    <property type="match status" value="1"/>
</dbReference>
<dbReference type="Proteomes" id="UP001596122">
    <property type="component" value="Unassembled WGS sequence"/>
</dbReference>
<gene>
    <name evidence="1" type="ORF">ACFPJ6_17285</name>
</gene>
<protein>
    <submittedName>
        <fullName evidence="1">DUF2505 domain-containing protein</fullName>
    </submittedName>
</protein>